<keyword evidence="11" id="KW-0732">Signal</keyword>
<dbReference type="OrthoDB" id="409122at2759"/>
<evidence type="ECO:0000259" key="12">
    <source>
        <dbReference type="PROSITE" id="PS51695"/>
    </source>
</evidence>
<keyword evidence="6 9" id="KW-0720">Serine protease</keyword>
<dbReference type="Gene3D" id="3.40.50.200">
    <property type="entry name" value="Peptidase S8/S53 domain"/>
    <property type="match status" value="1"/>
</dbReference>
<comment type="caution">
    <text evidence="9">Lacks conserved residue(s) required for the propagation of feature annotation.</text>
</comment>
<evidence type="ECO:0000256" key="3">
    <source>
        <dbReference type="ARBA" id="ARBA00022670"/>
    </source>
</evidence>
<evidence type="ECO:0000313" key="14">
    <source>
        <dbReference type="Proteomes" id="UP000310158"/>
    </source>
</evidence>
<evidence type="ECO:0000256" key="8">
    <source>
        <dbReference type="ARBA" id="ARBA00023145"/>
    </source>
</evidence>
<keyword evidence="14" id="KW-1185">Reference proteome</keyword>
<dbReference type="InterPro" id="IPR030400">
    <property type="entry name" value="Sedolisin_dom"/>
</dbReference>
<accession>A0A4S4LH93</accession>
<comment type="caution">
    <text evidence="13">The sequence shown here is derived from an EMBL/GenBank/DDBJ whole genome shotgun (WGS) entry which is preliminary data.</text>
</comment>
<dbReference type="SUPFAM" id="SSF52743">
    <property type="entry name" value="Subtilisin-like"/>
    <property type="match status" value="1"/>
</dbReference>
<dbReference type="Pfam" id="PF09286">
    <property type="entry name" value="Pro-kuma_activ"/>
    <property type="match status" value="1"/>
</dbReference>
<evidence type="ECO:0000313" key="13">
    <source>
        <dbReference type="EMBL" id="THH11085.1"/>
    </source>
</evidence>
<evidence type="ECO:0000256" key="7">
    <source>
        <dbReference type="ARBA" id="ARBA00022837"/>
    </source>
</evidence>
<evidence type="ECO:0000256" key="9">
    <source>
        <dbReference type="PROSITE-ProRule" id="PRU01032"/>
    </source>
</evidence>
<feature type="active site" description="Charge relay system" evidence="9">
    <location>
        <position position="553"/>
    </location>
</feature>
<dbReference type="GO" id="GO:0004252">
    <property type="term" value="F:serine-type endopeptidase activity"/>
    <property type="evidence" value="ECO:0007669"/>
    <property type="project" value="UniProtKB-UniRule"/>
</dbReference>
<dbReference type="GO" id="GO:0006508">
    <property type="term" value="P:proteolysis"/>
    <property type="evidence" value="ECO:0007669"/>
    <property type="project" value="UniProtKB-KW"/>
</dbReference>
<dbReference type="InterPro" id="IPR036852">
    <property type="entry name" value="Peptidase_S8/S53_dom_sf"/>
</dbReference>
<dbReference type="Proteomes" id="UP000310158">
    <property type="component" value="Unassembled WGS sequence"/>
</dbReference>
<feature type="active site" description="Charge relay system" evidence="9">
    <location>
        <position position="307"/>
    </location>
</feature>
<evidence type="ECO:0000256" key="6">
    <source>
        <dbReference type="ARBA" id="ARBA00022825"/>
    </source>
</evidence>
<dbReference type="GO" id="GO:0008240">
    <property type="term" value="F:tripeptidyl-peptidase activity"/>
    <property type="evidence" value="ECO:0007669"/>
    <property type="project" value="TreeGrafter"/>
</dbReference>
<comment type="cofactor">
    <cofactor evidence="1">
        <name>Ca(2+)</name>
        <dbReference type="ChEBI" id="CHEBI:29108"/>
    </cofactor>
</comment>
<dbReference type="GO" id="GO:0046872">
    <property type="term" value="F:metal ion binding"/>
    <property type="evidence" value="ECO:0007669"/>
    <property type="project" value="UniProtKB-KW"/>
</dbReference>
<protein>
    <recommendedName>
        <fullName evidence="12">Peptidase S53 domain-containing protein</fullName>
    </recommendedName>
</protein>
<comment type="subcellular location">
    <subcellularLocation>
        <location evidence="2">Secreted</location>
        <location evidence="2">Extracellular space</location>
    </subcellularLocation>
</comment>
<dbReference type="GO" id="GO:0005576">
    <property type="term" value="C:extracellular region"/>
    <property type="evidence" value="ECO:0007669"/>
    <property type="project" value="UniProtKB-SubCell"/>
</dbReference>
<dbReference type="SMART" id="SM00944">
    <property type="entry name" value="Pro-kuma_activ"/>
    <property type="match status" value="1"/>
</dbReference>
<dbReference type="InterPro" id="IPR050819">
    <property type="entry name" value="Tripeptidyl-peptidase_I"/>
</dbReference>
<keyword evidence="4" id="KW-0479">Metal-binding</keyword>
<evidence type="ECO:0000256" key="5">
    <source>
        <dbReference type="ARBA" id="ARBA00022801"/>
    </source>
</evidence>
<dbReference type="CDD" id="cd04056">
    <property type="entry name" value="Peptidases_S53"/>
    <property type="match status" value="1"/>
</dbReference>
<evidence type="ECO:0000256" key="2">
    <source>
        <dbReference type="ARBA" id="ARBA00004239"/>
    </source>
</evidence>
<evidence type="ECO:0000256" key="1">
    <source>
        <dbReference type="ARBA" id="ARBA00001913"/>
    </source>
</evidence>
<sequence>MHFWFGCLALSCTAAFALPSATRNHGVHERRAAEPNEDWTLSHRLESDRILPLRIGLAQRNLHKLEDLLISIAHPDSPSYGQHWSPKEVVDYFSPSDETIAAVKDWLIGSGFNDERLRLSPGRGWVEVDASVAEVEELLKTEYHVYTHTSGLEQIGCHFYSVPNHVREHVDLIKPTVHFNNRAPIREPVNQKRSHSRLGMPLPSTGPKTNGVKVTITPALENCDEIITPDCLRALYSVNYTPVATAKNTYGIVEFTPQAFLAGDLDLFFANFSPSQVGVRPALISIDGGTVQTQEQSFDFNGESDLDLQYAMSLTNPQPITLLQTGASFNNWLDAVDASFCTFEGGDDPNEDGIYPDPARAGLKVNKRRPESCGIIAPPNVVSVSYGSDEADVTAAYANRQCTEYGKLGMMGTTVLYSSGDDGVAGNGGLCLNPAGRATQTGTKFNPGFPVTCPFVTAVGATQVNPGSTVNDPESACEQVIFSGGGFSNIFPMPSYQAAAVTTFLQDHPPPFTSAQFNNSGNVRPIPSIEAKTGLENSCARINGAFGLVFGTSASSPVVGSLITLINDARIAAGKGPVGFINPTQQHFPVLNPPDLFGELRKRLQ</sequence>
<feature type="signal peptide" evidence="11">
    <location>
        <begin position="1"/>
        <end position="17"/>
    </location>
</feature>
<name>A0A4S4LH93_9AGAM</name>
<dbReference type="PANTHER" id="PTHR14218">
    <property type="entry name" value="PROTEASE S8 TRIPEPTIDYL PEPTIDASE I CLN2"/>
    <property type="match status" value="1"/>
</dbReference>
<evidence type="ECO:0000256" key="11">
    <source>
        <dbReference type="SAM" id="SignalP"/>
    </source>
</evidence>
<feature type="region of interest" description="Disordered" evidence="10">
    <location>
        <begin position="189"/>
        <end position="210"/>
    </location>
</feature>
<keyword evidence="3 9" id="KW-0645">Protease</keyword>
<keyword evidence="8" id="KW-0865">Zymogen</keyword>
<proteinExistence type="predicted"/>
<feature type="chain" id="PRO_5020425749" description="Peptidase S53 domain-containing protein" evidence="11">
    <location>
        <begin position="18"/>
        <end position="605"/>
    </location>
</feature>
<reference evidence="13 14" key="1">
    <citation type="submission" date="2019-02" db="EMBL/GenBank/DDBJ databases">
        <title>Genome sequencing of the rare red list fungi Bondarzewia mesenterica.</title>
        <authorList>
            <person name="Buettner E."/>
            <person name="Kellner H."/>
        </authorList>
    </citation>
    <scope>NUCLEOTIDE SEQUENCE [LARGE SCALE GENOMIC DNA]</scope>
    <source>
        <strain evidence="13 14">DSM 108281</strain>
    </source>
</reference>
<dbReference type="CDD" id="cd11377">
    <property type="entry name" value="Pro-peptidase_S53"/>
    <property type="match status" value="1"/>
</dbReference>
<dbReference type="InterPro" id="IPR015366">
    <property type="entry name" value="S53_propep"/>
</dbReference>
<evidence type="ECO:0000256" key="10">
    <source>
        <dbReference type="SAM" id="MobiDB-lite"/>
    </source>
</evidence>
<keyword evidence="7" id="KW-0106">Calcium</keyword>
<dbReference type="EMBL" id="SGPL01000533">
    <property type="protein sequence ID" value="THH11085.1"/>
    <property type="molecule type" value="Genomic_DNA"/>
</dbReference>
<gene>
    <name evidence="13" type="ORF">EW146_g8163</name>
</gene>
<evidence type="ECO:0000256" key="4">
    <source>
        <dbReference type="ARBA" id="ARBA00022723"/>
    </source>
</evidence>
<dbReference type="AlphaFoldDB" id="A0A4S4LH93"/>
<feature type="domain" description="Peptidase S53" evidence="12">
    <location>
        <begin position="226"/>
        <end position="605"/>
    </location>
</feature>
<keyword evidence="5 9" id="KW-0378">Hydrolase</keyword>
<feature type="active site" description="Charge relay system" evidence="9">
    <location>
        <position position="303"/>
    </location>
</feature>
<dbReference type="SUPFAM" id="SSF54897">
    <property type="entry name" value="Protease propeptides/inhibitors"/>
    <property type="match status" value="1"/>
</dbReference>
<dbReference type="PROSITE" id="PS51695">
    <property type="entry name" value="SEDOLISIN"/>
    <property type="match status" value="1"/>
</dbReference>
<organism evidence="13 14">
    <name type="scientific">Bondarzewia mesenterica</name>
    <dbReference type="NCBI Taxonomy" id="1095465"/>
    <lineage>
        <taxon>Eukaryota</taxon>
        <taxon>Fungi</taxon>
        <taxon>Dikarya</taxon>
        <taxon>Basidiomycota</taxon>
        <taxon>Agaricomycotina</taxon>
        <taxon>Agaricomycetes</taxon>
        <taxon>Russulales</taxon>
        <taxon>Bondarzewiaceae</taxon>
        <taxon>Bondarzewia</taxon>
    </lineage>
</organism>
<dbReference type="PANTHER" id="PTHR14218:SF19">
    <property type="entry name" value="SERINE PROTEASE AORO, PUTATIVE (AFU_ORTHOLOGUE AFUA_6G10250)-RELATED"/>
    <property type="match status" value="1"/>
</dbReference>